<dbReference type="PANTHER" id="PTHR33406">
    <property type="entry name" value="MEMBRANE PROTEIN MJ1562-RELATED"/>
    <property type="match status" value="1"/>
</dbReference>
<feature type="transmembrane region" description="Helical" evidence="6">
    <location>
        <begin position="356"/>
        <end position="380"/>
    </location>
</feature>
<dbReference type="SUPFAM" id="SSF82866">
    <property type="entry name" value="Multidrug efflux transporter AcrB transmembrane domain"/>
    <property type="match status" value="2"/>
</dbReference>
<evidence type="ECO:0000256" key="3">
    <source>
        <dbReference type="ARBA" id="ARBA00022692"/>
    </source>
</evidence>
<dbReference type="GO" id="GO:0005886">
    <property type="term" value="C:plasma membrane"/>
    <property type="evidence" value="ECO:0007669"/>
    <property type="project" value="UniProtKB-SubCell"/>
</dbReference>
<dbReference type="Pfam" id="PF03176">
    <property type="entry name" value="MMPL"/>
    <property type="match status" value="2"/>
</dbReference>
<feature type="domain" description="SSD" evidence="7">
    <location>
        <begin position="202"/>
        <end position="377"/>
    </location>
</feature>
<dbReference type="PROSITE" id="PS50156">
    <property type="entry name" value="SSD"/>
    <property type="match status" value="2"/>
</dbReference>
<keyword evidence="5 6" id="KW-0472">Membrane</keyword>
<feature type="transmembrane region" description="Helical" evidence="6">
    <location>
        <begin position="608"/>
        <end position="627"/>
    </location>
</feature>
<feature type="transmembrane region" description="Helical" evidence="6">
    <location>
        <begin position="255"/>
        <end position="274"/>
    </location>
</feature>
<feature type="transmembrane region" description="Helical" evidence="6">
    <location>
        <begin position="229"/>
        <end position="248"/>
    </location>
</feature>
<feature type="transmembrane region" description="Helical" evidence="6">
    <location>
        <begin position="404"/>
        <end position="424"/>
    </location>
</feature>
<organism evidence="8">
    <name type="scientific">marine metagenome</name>
    <dbReference type="NCBI Taxonomy" id="408172"/>
    <lineage>
        <taxon>unclassified sequences</taxon>
        <taxon>metagenomes</taxon>
        <taxon>ecological metagenomes</taxon>
    </lineage>
</organism>
<evidence type="ECO:0000256" key="5">
    <source>
        <dbReference type="ARBA" id="ARBA00023136"/>
    </source>
</evidence>
<dbReference type="InterPro" id="IPR004869">
    <property type="entry name" value="MMPL_dom"/>
</dbReference>
<keyword evidence="2" id="KW-1003">Cell membrane</keyword>
<evidence type="ECO:0000259" key="7">
    <source>
        <dbReference type="PROSITE" id="PS50156"/>
    </source>
</evidence>
<dbReference type="Gene3D" id="1.20.1640.10">
    <property type="entry name" value="Multidrug efflux transporter AcrB transmembrane domain"/>
    <property type="match status" value="2"/>
</dbReference>
<gene>
    <name evidence="8" type="ORF">METZ01_LOCUS26215</name>
</gene>
<keyword evidence="4 6" id="KW-1133">Transmembrane helix</keyword>
<feature type="transmembrane region" description="Helical" evidence="6">
    <location>
        <begin position="324"/>
        <end position="344"/>
    </location>
</feature>
<keyword evidence="3 6" id="KW-0812">Transmembrane</keyword>
<feature type="transmembrane region" description="Helical" evidence="6">
    <location>
        <begin position="634"/>
        <end position="654"/>
    </location>
</feature>
<evidence type="ECO:0000256" key="1">
    <source>
        <dbReference type="ARBA" id="ARBA00004651"/>
    </source>
</evidence>
<dbReference type="AlphaFoldDB" id="A0A381Q208"/>
<dbReference type="InterPro" id="IPR050545">
    <property type="entry name" value="Mycobact_MmpL"/>
</dbReference>
<feature type="domain" description="SSD" evidence="7">
    <location>
        <begin position="670"/>
        <end position="760"/>
    </location>
</feature>
<comment type="subcellular location">
    <subcellularLocation>
        <location evidence="1">Cell membrane</location>
        <topology evidence="1">Multi-pass membrane protein</topology>
    </subcellularLocation>
</comment>
<feature type="transmembrane region" description="Helical" evidence="6">
    <location>
        <begin position="735"/>
        <end position="761"/>
    </location>
</feature>
<protein>
    <recommendedName>
        <fullName evidence="7">SSD domain-containing protein</fullName>
    </recommendedName>
</protein>
<dbReference type="InterPro" id="IPR000731">
    <property type="entry name" value="SSD"/>
</dbReference>
<evidence type="ECO:0000256" key="4">
    <source>
        <dbReference type="ARBA" id="ARBA00022989"/>
    </source>
</evidence>
<evidence type="ECO:0000256" key="6">
    <source>
        <dbReference type="SAM" id="Phobius"/>
    </source>
</evidence>
<accession>A0A381Q208</accession>
<reference evidence="8" key="1">
    <citation type="submission" date="2018-05" db="EMBL/GenBank/DDBJ databases">
        <authorList>
            <person name="Lanie J.A."/>
            <person name="Ng W.-L."/>
            <person name="Kazmierczak K.M."/>
            <person name="Andrzejewski T.M."/>
            <person name="Davidsen T.M."/>
            <person name="Wayne K.J."/>
            <person name="Tettelin H."/>
            <person name="Glass J.I."/>
            <person name="Rusch D."/>
            <person name="Podicherti R."/>
            <person name="Tsui H.-C.T."/>
            <person name="Winkler M.E."/>
        </authorList>
    </citation>
    <scope>NUCLEOTIDE SEQUENCE</scope>
</reference>
<name>A0A381Q208_9ZZZZ</name>
<feature type="transmembrane region" description="Helical" evidence="6">
    <location>
        <begin position="280"/>
        <end position="303"/>
    </location>
</feature>
<proteinExistence type="predicted"/>
<feature type="transmembrane region" description="Helical" evidence="6">
    <location>
        <begin position="701"/>
        <end position="729"/>
    </location>
</feature>
<feature type="transmembrane region" description="Helical" evidence="6">
    <location>
        <begin position="660"/>
        <end position="681"/>
    </location>
</feature>
<evidence type="ECO:0000256" key="2">
    <source>
        <dbReference type="ARBA" id="ARBA00022475"/>
    </source>
</evidence>
<evidence type="ECO:0000313" key="8">
    <source>
        <dbReference type="EMBL" id="SUZ73361.1"/>
    </source>
</evidence>
<dbReference type="EMBL" id="UINC01001177">
    <property type="protein sequence ID" value="SUZ73361.1"/>
    <property type="molecule type" value="Genomic_DNA"/>
</dbReference>
<sequence>MKKLLNVNYLAETIIRYRPLCIIISLLILAGLAQGLSKINFNPDINVFFPENDTLTTSHLKIEDTYSSMDNAVIGIGVKEGTVFTNEILSLIEDLTEKAWKTPHSLRIDSLSNYSYVSADGDDLYIEPFLEGSSTYDLKTLKEKELIIEEEELAYGAIISKDKKTSLINIVFDPPRKDIESEYQDSLNYVLGFLEEARKNHPEVDLIISGIVYMEYQSPMLLKAQMPKLLPSAILVILLTLFLLLRSLVAVAGSFLVILISVVTAMGSIGFMSGDIAQPFIMVPILIATLAVADCVHLFTLYFQNLDSSRKSKEAMLASLKLNLQPLFLTSLTTAIGFLSLNLAPVEPLRGIGNGVAVGVFLAFIFTVLLLAPIVSYFNVKQSKNINFQKNFARKLGRFSIKNYKRLLVIVPVISCLLMAFIPLNNTNDNPLEFYSERYTTSAADSKWMSQRIGGTFPVSYELNSQGTVSDPEFLREVDKFSEWLASNKEVLHVSSLSKIMKNLNKTLHGKQEEWNVIPTEPDLSAQYLFFYEMSLPYGLDLTNSISQNKESIKLVASLKELGAVEYREFAKTVENYASENMPKDMVSIGTGIRPIFAHMSKMLMTQLIYALGIGIVLITATIILFFRSLRYGMLTSVTNLLPIGVAFGIWAIVSSEISMLVAIGMGTTLGIIVDFTVHFLSKYLHAKREKNLKAEEAVLYAFETVGFALIITSFSLILGFLVLLQAFFIPIHGFVLFSSIAFLSALIIDLLLFPALLITWDKKYNY</sequence>
<dbReference type="PANTHER" id="PTHR33406:SF12">
    <property type="entry name" value="BLR2997 PROTEIN"/>
    <property type="match status" value="1"/>
</dbReference>